<feature type="compositionally biased region" description="Polar residues" evidence="2">
    <location>
        <begin position="258"/>
        <end position="287"/>
    </location>
</feature>
<evidence type="ECO:0000313" key="4">
    <source>
        <dbReference type="Proteomes" id="UP000324800"/>
    </source>
</evidence>
<dbReference type="Proteomes" id="UP000324800">
    <property type="component" value="Unassembled WGS sequence"/>
</dbReference>
<proteinExistence type="predicted"/>
<keyword evidence="1" id="KW-0175">Coiled coil</keyword>
<name>A0A5J4X8F8_9EUKA</name>
<protein>
    <submittedName>
        <fullName evidence="3">Uncharacterized protein</fullName>
    </submittedName>
</protein>
<evidence type="ECO:0000256" key="2">
    <source>
        <dbReference type="SAM" id="MobiDB-lite"/>
    </source>
</evidence>
<evidence type="ECO:0000256" key="1">
    <source>
        <dbReference type="SAM" id="Coils"/>
    </source>
</evidence>
<reference evidence="3 4" key="1">
    <citation type="submission" date="2019-03" db="EMBL/GenBank/DDBJ databases">
        <title>Single cell metagenomics reveals metabolic interactions within the superorganism composed of flagellate Streblomastix strix and complex community of Bacteroidetes bacteria on its surface.</title>
        <authorList>
            <person name="Treitli S.C."/>
            <person name="Kolisko M."/>
            <person name="Husnik F."/>
            <person name="Keeling P."/>
            <person name="Hampl V."/>
        </authorList>
    </citation>
    <scope>NUCLEOTIDE SEQUENCE [LARGE SCALE GENOMIC DNA]</scope>
    <source>
        <strain evidence="3">ST1C</strain>
    </source>
</reference>
<feature type="coiled-coil region" evidence="1">
    <location>
        <begin position="183"/>
        <end position="217"/>
    </location>
</feature>
<dbReference type="AlphaFoldDB" id="A0A5J4X8F8"/>
<dbReference type="PANTHER" id="PTHR47026">
    <property type="entry name" value="PIGMENTOSA GTPASE REGULATOR-LIKE PROTEIN, PUTATIVE-RELATED"/>
    <property type="match status" value="1"/>
</dbReference>
<gene>
    <name evidence="3" type="ORF">EZS28_001664</name>
</gene>
<sequence>MAARRDKKNRTREEIENNIKTWNIEMQLRAEEGKYIEAGELDKKIEQEKIDLIEWRRNDIISKQKIQLDDLRTAYEFLKQRFEELWDAEQEKFENDAEKQRLAMQKRQQKEFADLEEQLRKEEGLLPKFSTEVASLRKSERSLAQQKKFQEAYKAKISADLLEKQELERFRLDEEARHKSLKLQMQQQQSQEYQGLLKRLDREKRELAAQRKNDAQKIEFRNSNVFRDLKNQHKTEINKFERELTTQGDQQIKISEKQVGQSLNQTGSVSLSQTNSATQSATITSSRTPRKNGKK</sequence>
<dbReference type="EMBL" id="SNRW01000181">
    <property type="protein sequence ID" value="KAA6402809.1"/>
    <property type="molecule type" value="Genomic_DNA"/>
</dbReference>
<accession>A0A5J4X8F8</accession>
<feature type="region of interest" description="Disordered" evidence="2">
    <location>
        <begin position="258"/>
        <end position="295"/>
    </location>
</feature>
<dbReference type="OrthoDB" id="8062037at2759"/>
<organism evidence="3 4">
    <name type="scientific">Streblomastix strix</name>
    <dbReference type="NCBI Taxonomy" id="222440"/>
    <lineage>
        <taxon>Eukaryota</taxon>
        <taxon>Metamonada</taxon>
        <taxon>Preaxostyla</taxon>
        <taxon>Oxymonadida</taxon>
        <taxon>Streblomastigidae</taxon>
        <taxon>Streblomastix</taxon>
    </lineage>
</organism>
<dbReference type="PANTHER" id="PTHR47026:SF2">
    <property type="entry name" value="FLAGELLAR ASSOCIATED PROTEIN"/>
    <property type="match status" value="1"/>
</dbReference>
<comment type="caution">
    <text evidence="3">The sequence shown here is derived from an EMBL/GenBank/DDBJ whole genome shotgun (WGS) entry which is preliminary data.</text>
</comment>
<evidence type="ECO:0000313" key="3">
    <source>
        <dbReference type="EMBL" id="KAA6402809.1"/>
    </source>
</evidence>